<dbReference type="RefSeq" id="XP_072847588.1">
    <property type="nucleotide sequence ID" value="XM_072991487.1"/>
</dbReference>
<feature type="compositionally biased region" description="Acidic residues" evidence="3">
    <location>
        <begin position="423"/>
        <end position="437"/>
    </location>
</feature>
<dbReference type="InterPro" id="IPR002164">
    <property type="entry name" value="NAP_family"/>
</dbReference>
<evidence type="ECO:0000256" key="1">
    <source>
        <dbReference type="ARBA" id="ARBA00009947"/>
    </source>
</evidence>
<dbReference type="GeneID" id="110089195"/>
<dbReference type="Pfam" id="PF00956">
    <property type="entry name" value="NAP"/>
    <property type="match status" value="1"/>
</dbReference>
<evidence type="ECO:0000256" key="3">
    <source>
        <dbReference type="SAM" id="MobiDB-lite"/>
    </source>
</evidence>
<dbReference type="InterPro" id="IPR037231">
    <property type="entry name" value="NAP-like_sf"/>
</dbReference>
<name>A0ABM5FQB9_9SAUR</name>
<dbReference type="Gene3D" id="3.30.1120.90">
    <property type="entry name" value="Nucleosome assembly protein"/>
    <property type="match status" value="1"/>
</dbReference>
<sequence length="487" mass="52868">MSSDGGNWDPPSPASKRRRLDPACQLQKETEAAQALADMTTWGSGSLETVNQQEARETSGAKGSLEAAGQQGARETTPGASAGQPGAPVKGSGARGEQEAASDGGGGGGAEGRGNAADGTEIDDVPSGGLETAPWDTKVGPDLTCAKTEEAGDGRESRRKRKDARERRRAAEAAAAAAAAEEDECSIISVGEEDDEEGDDEDEEGGRPQPSRKTEQYLEALEAVQLELEAVNQQASRTFAQLKAKFGHIRRPHLERRNRIIQNIPGFWVTAFLNHPQLSAMINDRDEDTLSYMTNLQVEDFTHAKSGCKIKFYFNSNPYFQNEVIVKEFQCGSSGRLVSHSTPIRWWRGQDPLAHGRKNSEMGRSFFSWFSDHSFPAGDRIAEIIKEDLWPNPLQYYLMGEGGENGEEDSETENGDDFVVIVDDDGDEEDEDEEEEVTDVHEIMDEESGQGEAVEEVLSGPEDNITGATTSVCEDPDGKDSDAEEDG</sequence>
<feature type="compositionally biased region" description="Basic and acidic residues" evidence="3">
    <location>
        <begin position="147"/>
        <end position="156"/>
    </location>
</feature>
<feature type="compositionally biased region" description="Gly residues" evidence="3">
    <location>
        <begin position="103"/>
        <end position="112"/>
    </location>
</feature>
<dbReference type="PANTHER" id="PTHR11875">
    <property type="entry name" value="TESTIS-SPECIFIC Y-ENCODED PROTEIN"/>
    <property type="match status" value="1"/>
</dbReference>
<feature type="region of interest" description="Disordered" evidence="3">
    <location>
        <begin position="1"/>
        <end position="213"/>
    </location>
</feature>
<proteinExistence type="inferred from homology"/>
<evidence type="ECO:0000256" key="2">
    <source>
        <dbReference type="RuleBase" id="RU003876"/>
    </source>
</evidence>
<feature type="compositionally biased region" description="Polar residues" evidence="3">
    <location>
        <begin position="41"/>
        <end position="53"/>
    </location>
</feature>
<reference evidence="5" key="2">
    <citation type="submission" date="2025-08" db="UniProtKB">
        <authorList>
            <consortium name="RefSeq"/>
        </authorList>
    </citation>
    <scope>IDENTIFICATION</scope>
</reference>
<dbReference type="Proteomes" id="UP001652642">
    <property type="component" value="Chromosome 2"/>
</dbReference>
<feature type="compositionally biased region" description="Acidic residues" evidence="3">
    <location>
        <begin position="180"/>
        <end position="204"/>
    </location>
</feature>
<organism evidence="4 5">
    <name type="scientific">Pogona vitticeps</name>
    <name type="common">central bearded dragon</name>
    <dbReference type="NCBI Taxonomy" id="103695"/>
    <lineage>
        <taxon>Eukaryota</taxon>
        <taxon>Metazoa</taxon>
        <taxon>Chordata</taxon>
        <taxon>Craniata</taxon>
        <taxon>Vertebrata</taxon>
        <taxon>Euteleostomi</taxon>
        <taxon>Lepidosauria</taxon>
        <taxon>Squamata</taxon>
        <taxon>Bifurcata</taxon>
        <taxon>Unidentata</taxon>
        <taxon>Episquamata</taxon>
        <taxon>Toxicofera</taxon>
        <taxon>Iguania</taxon>
        <taxon>Acrodonta</taxon>
        <taxon>Agamidae</taxon>
        <taxon>Amphibolurinae</taxon>
        <taxon>Pogona</taxon>
    </lineage>
</organism>
<keyword evidence="4" id="KW-1185">Reference proteome</keyword>
<feature type="compositionally biased region" description="Acidic residues" evidence="3">
    <location>
        <begin position="444"/>
        <end position="455"/>
    </location>
</feature>
<evidence type="ECO:0000313" key="5">
    <source>
        <dbReference type="RefSeq" id="XP_072847588.1"/>
    </source>
</evidence>
<comment type="similarity">
    <text evidence="1 2">Belongs to the nucleosome assembly protein (NAP) family.</text>
</comment>
<protein>
    <submittedName>
        <fullName evidence="5">Testis-specific Y-encoded-like protein 2</fullName>
    </submittedName>
</protein>
<reference evidence="4" key="1">
    <citation type="submission" date="2025-05" db="UniProtKB">
        <authorList>
            <consortium name="RefSeq"/>
        </authorList>
    </citation>
    <scope>NUCLEOTIDE SEQUENCE [LARGE SCALE GENOMIC DNA]</scope>
</reference>
<feature type="region of interest" description="Disordered" evidence="3">
    <location>
        <begin position="423"/>
        <end position="487"/>
    </location>
</feature>
<gene>
    <name evidence="5" type="primary">TSPYL2</name>
</gene>
<dbReference type="SUPFAM" id="SSF143113">
    <property type="entry name" value="NAP-like"/>
    <property type="match status" value="1"/>
</dbReference>
<evidence type="ECO:0000313" key="4">
    <source>
        <dbReference type="Proteomes" id="UP001652642"/>
    </source>
</evidence>
<accession>A0ABM5FQB9</accession>
<dbReference type="Gene3D" id="1.20.5.1500">
    <property type="match status" value="1"/>
</dbReference>